<dbReference type="PROSITE" id="PS50923">
    <property type="entry name" value="SUSHI"/>
    <property type="match status" value="2"/>
</dbReference>
<dbReference type="SUPFAM" id="SSF57535">
    <property type="entry name" value="Complement control module/SCR domain"/>
    <property type="match status" value="2"/>
</dbReference>
<dbReference type="PANTHER" id="PTHR19325:SF573">
    <property type="entry name" value="MEMBRANE COFACTOR PROTEIN"/>
    <property type="match status" value="1"/>
</dbReference>
<dbReference type="Ensembl" id="ENSCLMT00005008393.1">
    <property type="protein sequence ID" value="ENSCLMP00005007870.1"/>
    <property type="gene ID" value="ENSCLMG00005004259.1"/>
</dbReference>
<dbReference type="GeneTree" id="ENSGT00940000155701"/>
<protein>
    <recommendedName>
        <fullName evidence="7">Sushi domain-containing protein</fullName>
    </recommendedName>
</protein>
<dbReference type="InterPro" id="IPR000436">
    <property type="entry name" value="Sushi_SCR_CCP_dom"/>
</dbReference>
<feature type="domain" description="Sushi" evidence="7">
    <location>
        <begin position="33"/>
        <end position="90"/>
    </location>
</feature>
<dbReference type="CDD" id="cd00033">
    <property type="entry name" value="CCP"/>
    <property type="match status" value="2"/>
</dbReference>
<feature type="signal peptide" evidence="6">
    <location>
        <begin position="1"/>
        <end position="16"/>
    </location>
</feature>
<dbReference type="Pfam" id="PF00084">
    <property type="entry name" value="Sushi"/>
    <property type="match status" value="2"/>
</dbReference>
<keyword evidence="9" id="KW-1185">Reference proteome</keyword>
<accession>A0A8C2WVA2</accession>
<proteinExistence type="predicted"/>
<evidence type="ECO:0000313" key="9">
    <source>
        <dbReference type="Proteomes" id="UP000694565"/>
    </source>
</evidence>
<evidence type="ECO:0000259" key="7">
    <source>
        <dbReference type="PROSITE" id="PS50923"/>
    </source>
</evidence>
<evidence type="ECO:0000256" key="4">
    <source>
        <dbReference type="ARBA" id="ARBA00023180"/>
    </source>
</evidence>
<evidence type="ECO:0000256" key="1">
    <source>
        <dbReference type="ARBA" id="ARBA00022659"/>
    </source>
</evidence>
<dbReference type="Proteomes" id="UP000694565">
    <property type="component" value="Unplaced"/>
</dbReference>
<keyword evidence="1 5" id="KW-0768">Sushi</keyword>
<keyword evidence="2" id="KW-0677">Repeat</keyword>
<reference evidence="8" key="1">
    <citation type="submission" date="2025-08" db="UniProtKB">
        <authorList>
            <consortium name="Ensembl"/>
        </authorList>
    </citation>
    <scope>IDENTIFICATION</scope>
</reference>
<evidence type="ECO:0000256" key="6">
    <source>
        <dbReference type="SAM" id="SignalP"/>
    </source>
</evidence>
<dbReference type="Gene3D" id="2.10.70.10">
    <property type="entry name" value="Complement Module, domain 1"/>
    <property type="match status" value="2"/>
</dbReference>
<feature type="chain" id="PRO_5034407579" description="Sushi domain-containing protein" evidence="6">
    <location>
        <begin position="17"/>
        <end position="169"/>
    </location>
</feature>
<keyword evidence="4" id="KW-0325">Glycoprotein</keyword>
<dbReference type="InterPro" id="IPR050350">
    <property type="entry name" value="Compl-Cell_Adhes-Reg"/>
</dbReference>
<dbReference type="InterPro" id="IPR035976">
    <property type="entry name" value="Sushi/SCR/CCP_sf"/>
</dbReference>
<sequence length="169" mass="18224">MILLTSALKMLNVTLSCFSLYCIPLSHFFSTAGHCDSPDPIVNGHISGDGSSYRDTVVYQCMLGYRLIGTSVRICQQDHRWSGTTPVCVLIQCGPPPQVHHGKVEGTDHSWGSSVGYSCFHGYQLSTPAVLSCEGNGTWTGDDCGIYTVLNNDLRLTASVASSTEVIKC</sequence>
<evidence type="ECO:0000256" key="5">
    <source>
        <dbReference type="PROSITE-ProRule" id="PRU00302"/>
    </source>
</evidence>
<organism evidence="8 9">
    <name type="scientific">Cyclopterus lumpus</name>
    <name type="common">Lumpsucker</name>
    <dbReference type="NCBI Taxonomy" id="8103"/>
    <lineage>
        <taxon>Eukaryota</taxon>
        <taxon>Metazoa</taxon>
        <taxon>Chordata</taxon>
        <taxon>Craniata</taxon>
        <taxon>Vertebrata</taxon>
        <taxon>Euteleostomi</taxon>
        <taxon>Actinopterygii</taxon>
        <taxon>Neopterygii</taxon>
        <taxon>Teleostei</taxon>
        <taxon>Neoteleostei</taxon>
        <taxon>Acanthomorphata</taxon>
        <taxon>Eupercaria</taxon>
        <taxon>Perciformes</taxon>
        <taxon>Cottioidei</taxon>
        <taxon>Cottales</taxon>
        <taxon>Cyclopteridae</taxon>
        <taxon>Cyclopterus</taxon>
    </lineage>
</organism>
<feature type="domain" description="Sushi" evidence="7">
    <location>
        <begin position="91"/>
        <end position="146"/>
    </location>
</feature>
<comment type="caution">
    <text evidence="5">Lacks conserved residue(s) required for the propagation of feature annotation.</text>
</comment>
<dbReference type="PANTHER" id="PTHR19325">
    <property type="entry name" value="COMPLEMENT COMPONENT-RELATED SUSHI DOMAIN-CONTAINING"/>
    <property type="match status" value="1"/>
</dbReference>
<name>A0A8C2WVA2_CYCLU</name>
<dbReference type="SMART" id="SM00032">
    <property type="entry name" value="CCP"/>
    <property type="match status" value="2"/>
</dbReference>
<reference evidence="8" key="2">
    <citation type="submission" date="2025-09" db="UniProtKB">
        <authorList>
            <consortium name="Ensembl"/>
        </authorList>
    </citation>
    <scope>IDENTIFICATION</scope>
</reference>
<evidence type="ECO:0000313" key="8">
    <source>
        <dbReference type="Ensembl" id="ENSCLMP00005007870.1"/>
    </source>
</evidence>
<evidence type="ECO:0000256" key="3">
    <source>
        <dbReference type="ARBA" id="ARBA00023157"/>
    </source>
</evidence>
<dbReference type="AlphaFoldDB" id="A0A8C2WVA2"/>
<keyword evidence="6" id="KW-0732">Signal</keyword>
<feature type="disulfide bond" evidence="5">
    <location>
        <begin position="61"/>
        <end position="88"/>
    </location>
</feature>
<evidence type="ECO:0000256" key="2">
    <source>
        <dbReference type="ARBA" id="ARBA00022737"/>
    </source>
</evidence>
<keyword evidence="3 5" id="KW-1015">Disulfide bond</keyword>